<gene>
    <name evidence="2" type="ORF">C7B64_15410</name>
</gene>
<reference evidence="2 3" key="2">
    <citation type="submission" date="2018-03" db="EMBL/GenBank/DDBJ databases">
        <title>The ancient ancestry and fast evolution of plastids.</title>
        <authorList>
            <person name="Moore K.R."/>
            <person name="Magnabosco C."/>
            <person name="Momper L."/>
            <person name="Gold D.A."/>
            <person name="Bosak T."/>
            <person name="Fournier G.P."/>
        </authorList>
    </citation>
    <scope>NUCLEOTIDE SEQUENCE [LARGE SCALE GENOMIC DNA]</scope>
    <source>
        <strain evidence="2 3">CCAP 1448/3</strain>
    </source>
</reference>
<keyword evidence="1" id="KW-1133">Transmembrane helix</keyword>
<evidence type="ECO:0000313" key="2">
    <source>
        <dbReference type="EMBL" id="PSB01984.1"/>
    </source>
</evidence>
<proteinExistence type="predicted"/>
<dbReference type="AlphaFoldDB" id="A0A2T1C1A5"/>
<evidence type="ECO:0000313" key="3">
    <source>
        <dbReference type="Proteomes" id="UP000238762"/>
    </source>
</evidence>
<reference evidence="2 3" key="1">
    <citation type="submission" date="2018-02" db="EMBL/GenBank/DDBJ databases">
        <authorList>
            <person name="Cohen D.B."/>
            <person name="Kent A.D."/>
        </authorList>
    </citation>
    <scope>NUCLEOTIDE SEQUENCE [LARGE SCALE GENOMIC DNA]</scope>
    <source>
        <strain evidence="2 3">CCAP 1448/3</strain>
    </source>
</reference>
<comment type="caution">
    <text evidence="2">The sequence shown here is derived from an EMBL/GenBank/DDBJ whole genome shotgun (WGS) entry which is preliminary data.</text>
</comment>
<evidence type="ECO:0000256" key="1">
    <source>
        <dbReference type="SAM" id="Phobius"/>
    </source>
</evidence>
<organism evidence="2 3">
    <name type="scientific">Merismopedia glauca CCAP 1448/3</name>
    <dbReference type="NCBI Taxonomy" id="1296344"/>
    <lineage>
        <taxon>Bacteria</taxon>
        <taxon>Bacillati</taxon>
        <taxon>Cyanobacteriota</taxon>
        <taxon>Cyanophyceae</taxon>
        <taxon>Synechococcales</taxon>
        <taxon>Merismopediaceae</taxon>
        <taxon>Merismopedia</taxon>
    </lineage>
</organism>
<name>A0A2T1C1A5_9CYAN</name>
<keyword evidence="3" id="KW-1185">Reference proteome</keyword>
<dbReference type="OrthoDB" id="425089at2"/>
<feature type="transmembrane region" description="Helical" evidence="1">
    <location>
        <begin position="51"/>
        <end position="71"/>
    </location>
</feature>
<feature type="transmembrane region" description="Helical" evidence="1">
    <location>
        <begin position="106"/>
        <end position="127"/>
    </location>
</feature>
<dbReference type="EMBL" id="PVWJ01000078">
    <property type="protein sequence ID" value="PSB01984.1"/>
    <property type="molecule type" value="Genomic_DNA"/>
</dbReference>
<keyword evidence="1" id="KW-0472">Membrane</keyword>
<feature type="transmembrane region" description="Helical" evidence="1">
    <location>
        <begin position="9"/>
        <end position="31"/>
    </location>
</feature>
<protein>
    <submittedName>
        <fullName evidence="2">Uncharacterized protein</fullName>
    </submittedName>
</protein>
<feature type="transmembrane region" description="Helical" evidence="1">
    <location>
        <begin position="78"/>
        <end position="100"/>
    </location>
</feature>
<keyword evidence="1" id="KW-0812">Transmembrane</keyword>
<accession>A0A2T1C1A5</accession>
<dbReference type="RefSeq" id="WP_106289549.1">
    <property type="nucleotide sequence ID" value="NZ_CAWNTC010000106.1"/>
</dbReference>
<dbReference type="Proteomes" id="UP000238762">
    <property type="component" value="Unassembled WGS sequence"/>
</dbReference>
<sequence>MALNNQGKIIVLWSVFLFGILFHTQLGLMPLFYGESVAMSGTKGVANVFDLWLMLGFFALPMIAIVGTAFINSKRYKVIHFGLTLFYLVMNFLHVIFDLLVKPIAWYQITLMVIVLIVGILLNLLAFQWMRENVKYKQQGKQLLSHDS</sequence>